<sequence length="111" mass="12180">MNTQPAQQVPASITRSDQSLCLCHDMLDCPDQDAVEINATQLARIAELLDTLDGFLCHADGVADRLADYLRATGRDRAQPPHGASYDANLLIDQVSFTAHALRAHRQQPLE</sequence>
<evidence type="ECO:0000313" key="2">
    <source>
        <dbReference type="Proteomes" id="UP001056610"/>
    </source>
</evidence>
<keyword evidence="2" id="KW-1185">Reference proteome</keyword>
<protein>
    <submittedName>
        <fullName evidence="1">Uncharacterized protein</fullName>
    </submittedName>
</protein>
<dbReference type="RefSeq" id="WP_219067231.1">
    <property type="nucleotide sequence ID" value="NZ_CAJUXY010000017.1"/>
</dbReference>
<evidence type="ECO:0000313" key="1">
    <source>
        <dbReference type="EMBL" id="UQX09454.1"/>
    </source>
</evidence>
<proteinExistence type="predicted"/>
<organism evidence="1 2">
    <name type="scientific">Candidatus Mycobacterium methanotrophicum</name>
    <dbReference type="NCBI Taxonomy" id="2943498"/>
    <lineage>
        <taxon>Bacteria</taxon>
        <taxon>Bacillati</taxon>
        <taxon>Actinomycetota</taxon>
        <taxon>Actinomycetes</taxon>
        <taxon>Mycobacteriales</taxon>
        <taxon>Mycobacteriaceae</taxon>
        <taxon>Mycobacterium</taxon>
    </lineage>
</organism>
<gene>
    <name evidence="1" type="ORF">M5I08_13645</name>
</gene>
<dbReference type="EMBL" id="CP097320">
    <property type="protein sequence ID" value="UQX09454.1"/>
    <property type="molecule type" value="Genomic_DNA"/>
</dbReference>
<dbReference type="Proteomes" id="UP001056610">
    <property type="component" value="Chromosome"/>
</dbReference>
<accession>A0ABY4QG60</accession>
<name>A0ABY4QG60_9MYCO</name>
<reference evidence="1" key="1">
    <citation type="submission" date="2022-05" db="EMBL/GenBank/DDBJ databases">
        <title>A methanotrophic Mycobacterium dominates a cave microbial ecosystem.</title>
        <authorList>
            <person name="Van Spanning R.J.M."/>
            <person name="Guan Q."/>
            <person name="Melkonian C."/>
            <person name="Gallant J."/>
            <person name="Polerecky L."/>
            <person name="Flot J.-F."/>
            <person name="Brandt B.W."/>
            <person name="Braster M."/>
            <person name="Iturbe Espinoza P."/>
            <person name="Aerts J."/>
            <person name="Meima-Franke M."/>
            <person name="Piersma S.R."/>
            <person name="Bunduc C."/>
            <person name="Ummels R."/>
            <person name="Pain A."/>
            <person name="Fleming E.J."/>
            <person name="van der Wel N."/>
            <person name="Gherman V.D."/>
            <person name="Sarbu S.M."/>
            <person name="Bodelier P.L.E."/>
            <person name="Bitter W."/>
        </authorList>
    </citation>
    <scope>NUCLEOTIDE SEQUENCE</scope>
    <source>
        <strain evidence="1">Sulfur Cave</strain>
    </source>
</reference>